<dbReference type="AlphaFoldDB" id="A0A1D1VNT7"/>
<evidence type="ECO:0000313" key="3">
    <source>
        <dbReference type="Proteomes" id="UP000186922"/>
    </source>
</evidence>
<organism evidence="2 3">
    <name type="scientific">Ramazzottius varieornatus</name>
    <name type="common">Water bear</name>
    <name type="synonym">Tardigrade</name>
    <dbReference type="NCBI Taxonomy" id="947166"/>
    <lineage>
        <taxon>Eukaryota</taxon>
        <taxon>Metazoa</taxon>
        <taxon>Ecdysozoa</taxon>
        <taxon>Tardigrada</taxon>
        <taxon>Eutardigrada</taxon>
        <taxon>Parachela</taxon>
        <taxon>Hypsibioidea</taxon>
        <taxon>Ramazzottiidae</taxon>
        <taxon>Ramazzottius</taxon>
    </lineage>
</organism>
<name>A0A1D1VNT7_RAMVA</name>
<dbReference type="EMBL" id="BDGG01000006">
    <property type="protein sequence ID" value="GAV00189.1"/>
    <property type="molecule type" value="Genomic_DNA"/>
</dbReference>
<feature type="region of interest" description="Disordered" evidence="1">
    <location>
        <begin position="1"/>
        <end position="24"/>
    </location>
</feature>
<reference evidence="2 3" key="1">
    <citation type="journal article" date="2016" name="Nat. Commun.">
        <title>Extremotolerant tardigrade genome and improved radiotolerance of human cultured cells by tardigrade-unique protein.</title>
        <authorList>
            <person name="Hashimoto T."/>
            <person name="Horikawa D.D."/>
            <person name="Saito Y."/>
            <person name="Kuwahara H."/>
            <person name="Kozuka-Hata H."/>
            <person name="Shin-I T."/>
            <person name="Minakuchi Y."/>
            <person name="Ohishi K."/>
            <person name="Motoyama A."/>
            <person name="Aizu T."/>
            <person name="Enomoto A."/>
            <person name="Kondo K."/>
            <person name="Tanaka S."/>
            <person name="Hara Y."/>
            <person name="Koshikawa S."/>
            <person name="Sagara H."/>
            <person name="Miura T."/>
            <person name="Yokobori S."/>
            <person name="Miyagawa K."/>
            <person name="Suzuki Y."/>
            <person name="Kubo T."/>
            <person name="Oyama M."/>
            <person name="Kohara Y."/>
            <person name="Fujiyama A."/>
            <person name="Arakawa K."/>
            <person name="Katayama T."/>
            <person name="Toyoda A."/>
            <person name="Kunieda T."/>
        </authorList>
    </citation>
    <scope>NUCLEOTIDE SEQUENCE [LARGE SCALE GENOMIC DNA]</scope>
    <source>
        <strain evidence="2 3">YOKOZUNA-1</strain>
    </source>
</reference>
<gene>
    <name evidence="2" type="primary">RvY_11073-1</name>
    <name evidence="2" type="synonym">RvY_11073.1</name>
    <name evidence="2" type="ORF">RvY_11073</name>
</gene>
<comment type="caution">
    <text evidence="2">The sequence shown here is derived from an EMBL/GenBank/DDBJ whole genome shotgun (WGS) entry which is preliminary data.</text>
</comment>
<sequence length="81" mass="9114">MDISMMRCRTCPGSGRPLTKTPPSWFVSPKAPLNDESNQQQQQTHIQHMETLTFSATGEQPSKKVRVTQQNEPILPVLLIP</sequence>
<proteinExistence type="predicted"/>
<keyword evidence="3" id="KW-1185">Reference proteome</keyword>
<evidence type="ECO:0000256" key="1">
    <source>
        <dbReference type="SAM" id="MobiDB-lite"/>
    </source>
</evidence>
<evidence type="ECO:0000313" key="2">
    <source>
        <dbReference type="EMBL" id="GAV00189.1"/>
    </source>
</evidence>
<protein>
    <submittedName>
        <fullName evidence="2">Uncharacterized protein</fullName>
    </submittedName>
</protein>
<dbReference type="Proteomes" id="UP000186922">
    <property type="component" value="Unassembled WGS sequence"/>
</dbReference>
<accession>A0A1D1VNT7</accession>